<proteinExistence type="predicted"/>
<evidence type="ECO:0000256" key="3">
    <source>
        <dbReference type="ARBA" id="ARBA00022989"/>
    </source>
</evidence>
<dbReference type="SUPFAM" id="SSF81321">
    <property type="entry name" value="Family A G protein-coupled receptor-like"/>
    <property type="match status" value="1"/>
</dbReference>
<sequence>MLSKLSEVRLKTTTATSARGRRTIVTAALIFGTFLVGWMPASILFLMTADGMPLFRKSSVLVNVLSIVVLINIMIKSLTNPIIYATRIPEIRHFVLHRLLWKLIPLREETSRDSSTKKSEKTPLRNAKAPI</sequence>
<keyword evidence="2 6" id="KW-0812">Transmembrane</keyword>
<comment type="subcellular location">
    <subcellularLocation>
        <location evidence="1">Membrane</location>
    </subcellularLocation>
</comment>
<organism evidence="8 9">
    <name type="scientific">Strongylus vulgaris</name>
    <name type="common">Blood worm</name>
    <dbReference type="NCBI Taxonomy" id="40348"/>
    <lineage>
        <taxon>Eukaryota</taxon>
        <taxon>Metazoa</taxon>
        <taxon>Ecdysozoa</taxon>
        <taxon>Nematoda</taxon>
        <taxon>Chromadorea</taxon>
        <taxon>Rhabditida</taxon>
        <taxon>Rhabditina</taxon>
        <taxon>Rhabditomorpha</taxon>
        <taxon>Strongyloidea</taxon>
        <taxon>Strongylidae</taxon>
        <taxon>Strongylus</taxon>
    </lineage>
</organism>
<dbReference type="OrthoDB" id="9894375at2759"/>
<evidence type="ECO:0000256" key="4">
    <source>
        <dbReference type="ARBA" id="ARBA00023136"/>
    </source>
</evidence>
<evidence type="ECO:0000256" key="2">
    <source>
        <dbReference type="ARBA" id="ARBA00022692"/>
    </source>
</evidence>
<keyword evidence="4 6" id="KW-0472">Membrane</keyword>
<evidence type="ECO:0000256" key="1">
    <source>
        <dbReference type="ARBA" id="ARBA00004370"/>
    </source>
</evidence>
<name>A0A3P7L7X9_STRVU</name>
<dbReference type="EMBL" id="UYYB01103208">
    <property type="protein sequence ID" value="VDM78875.1"/>
    <property type="molecule type" value="Genomic_DNA"/>
</dbReference>
<feature type="compositionally biased region" description="Basic and acidic residues" evidence="5">
    <location>
        <begin position="112"/>
        <end position="123"/>
    </location>
</feature>
<evidence type="ECO:0000313" key="8">
    <source>
        <dbReference type="EMBL" id="VDM78875.1"/>
    </source>
</evidence>
<dbReference type="AlphaFoldDB" id="A0A3P7L7X9"/>
<keyword evidence="9" id="KW-1185">Reference proteome</keyword>
<protein>
    <recommendedName>
        <fullName evidence="7">G-protein coupled receptors family 1 profile domain-containing protein</fullName>
    </recommendedName>
</protein>
<dbReference type="InterPro" id="IPR017452">
    <property type="entry name" value="GPCR_Rhodpsn_7TM"/>
</dbReference>
<feature type="region of interest" description="Disordered" evidence="5">
    <location>
        <begin position="112"/>
        <end position="131"/>
    </location>
</feature>
<feature type="transmembrane region" description="Helical" evidence="6">
    <location>
        <begin position="60"/>
        <end position="78"/>
    </location>
</feature>
<evidence type="ECO:0000259" key="7">
    <source>
        <dbReference type="PROSITE" id="PS50262"/>
    </source>
</evidence>
<feature type="domain" description="G-protein coupled receptors family 1 profile" evidence="7">
    <location>
        <begin position="1"/>
        <end position="84"/>
    </location>
</feature>
<gene>
    <name evidence="8" type="ORF">SVUK_LOCUS13873</name>
</gene>
<reference evidence="8 9" key="1">
    <citation type="submission" date="2018-11" db="EMBL/GenBank/DDBJ databases">
        <authorList>
            <consortium name="Pathogen Informatics"/>
        </authorList>
    </citation>
    <scope>NUCLEOTIDE SEQUENCE [LARGE SCALE GENOMIC DNA]</scope>
</reference>
<dbReference type="PROSITE" id="PS50262">
    <property type="entry name" value="G_PROTEIN_RECEP_F1_2"/>
    <property type="match status" value="1"/>
</dbReference>
<dbReference type="GO" id="GO:0016020">
    <property type="term" value="C:membrane"/>
    <property type="evidence" value="ECO:0007669"/>
    <property type="project" value="UniProtKB-SubCell"/>
</dbReference>
<evidence type="ECO:0000256" key="5">
    <source>
        <dbReference type="SAM" id="MobiDB-lite"/>
    </source>
</evidence>
<accession>A0A3P7L7X9</accession>
<evidence type="ECO:0000313" key="9">
    <source>
        <dbReference type="Proteomes" id="UP000270094"/>
    </source>
</evidence>
<dbReference type="Gene3D" id="1.20.1070.10">
    <property type="entry name" value="Rhodopsin 7-helix transmembrane proteins"/>
    <property type="match status" value="1"/>
</dbReference>
<evidence type="ECO:0000256" key="6">
    <source>
        <dbReference type="SAM" id="Phobius"/>
    </source>
</evidence>
<feature type="transmembrane region" description="Helical" evidence="6">
    <location>
        <begin position="24"/>
        <end position="48"/>
    </location>
</feature>
<keyword evidence="3 6" id="KW-1133">Transmembrane helix</keyword>
<dbReference type="Proteomes" id="UP000270094">
    <property type="component" value="Unassembled WGS sequence"/>
</dbReference>